<protein>
    <submittedName>
        <fullName evidence="1">Uncharacterized protein</fullName>
    </submittedName>
</protein>
<dbReference type="STRING" id="1579979.WM2015_47"/>
<dbReference type="AlphaFoldDB" id="A0A0K0XRW9"/>
<sequence length="698" mass="70313">MSTRSSFKYAQQRLCQQHRTALASTIGGVLAAGSLQAATITVTTLDDGFIAGQCSLRSAIAAANNNAAIDGCAAGSSATIDRIVFAPGLTGTIALQPGLPVANYWDGSQLRVRESIVIEGPPLNGGVPQVAVQGSGAAPVFYLDPQAAQVTLANLTITGGHSPAELPGRAGHGGGVLSYARILELDGITISGNTADHSGGGVWHDPALPGGVLLGRDCVVNANVAGRATNGLGGGIGVRNSAISINACAFVDNQVGDAGYGGNGGGLAIQQSSLTGVVDSLFVNNTATYGSGGGLHFEGSESQVYLAGNFISNNLADLRGGGIYLDEQTQAGQNPAVLELLDNDFLQNRSYAAGGGLSLIAGPGRIDLSDSRLLENQSINGAGGELQLTGTDLDWFGGSISSNLASGFGGGLYLRSSDNALTFDRLAFFSNQADNGCGGALSILPQLALSGPDSMVVQDSVIFDNSASCGGAFDLFLPTSNPSQLLLSANEWSANRASGLGGTDGNGGAVYFNGGQDGALVISNSTLSGNLAALSGGALFARGQASTSVKYSTLALNQSAGLGRTMISNNASCLLRNSIIASPQSSALEGSTACYLVHSLLQNTSESVYTSGAGVLLDQDPLLGPLVENGAPGWTLTHAPGAGSPVIDAGNASLSTPQHDQRGPGFDRVLGAALDMGALETPATAGDRIFSDRFDSGN</sequence>
<dbReference type="KEGG" id="wma:WM2015_47"/>
<dbReference type="InterPro" id="IPR011050">
    <property type="entry name" value="Pectin_lyase_fold/virulence"/>
</dbReference>
<dbReference type="Gene3D" id="2.160.20.10">
    <property type="entry name" value="Single-stranded right-handed beta-helix, Pectin lyase-like"/>
    <property type="match status" value="1"/>
</dbReference>
<dbReference type="PANTHER" id="PTHR11319">
    <property type="entry name" value="G PROTEIN-COUPLED RECEPTOR-RELATED"/>
    <property type="match status" value="1"/>
</dbReference>
<keyword evidence="2" id="KW-1185">Reference proteome</keyword>
<evidence type="ECO:0000313" key="2">
    <source>
        <dbReference type="Proteomes" id="UP000066624"/>
    </source>
</evidence>
<proteinExistence type="predicted"/>
<name>A0A0K0XRW9_9GAMM</name>
<dbReference type="PANTHER" id="PTHR11319:SF35">
    <property type="entry name" value="OUTER MEMBRANE PROTEIN PMPC-RELATED"/>
    <property type="match status" value="1"/>
</dbReference>
<organism evidence="1 2">
    <name type="scientific">Wenzhouxiangella marina</name>
    <dbReference type="NCBI Taxonomy" id="1579979"/>
    <lineage>
        <taxon>Bacteria</taxon>
        <taxon>Pseudomonadati</taxon>
        <taxon>Pseudomonadota</taxon>
        <taxon>Gammaproteobacteria</taxon>
        <taxon>Chromatiales</taxon>
        <taxon>Wenzhouxiangellaceae</taxon>
        <taxon>Wenzhouxiangella</taxon>
    </lineage>
</organism>
<dbReference type="InterPro" id="IPR006626">
    <property type="entry name" value="PbH1"/>
</dbReference>
<accession>A0A0K0XRW9</accession>
<reference evidence="1 2" key="1">
    <citation type="submission" date="2015-07" db="EMBL/GenBank/DDBJ databases">
        <authorList>
            <person name="Noorani M."/>
        </authorList>
    </citation>
    <scope>NUCLEOTIDE SEQUENCE [LARGE SCALE GENOMIC DNA]</scope>
    <source>
        <strain evidence="1 2">KCTC 42284</strain>
    </source>
</reference>
<dbReference type="SUPFAM" id="SSF51126">
    <property type="entry name" value="Pectin lyase-like"/>
    <property type="match status" value="2"/>
</dbReference>
<dbReference type="RefSeq" id="WP_049724156.1">
    <property type="nucleotide sequence ID" value="NZ_CP012154.1"/>
</dbReference>
<dbReference type="InterPro" id="IPR012334">
    <property type="entry name" value="Pectin_lyas_fold"/>
</dbReference>
<dbReference type="Proteomes" id="UP000066624">
    <property type="component" value="Chromosome"/>
</dbReference>
<dbReference type="OrthoDB" id="5762010at2"/>
<dbReference type="NCBIfam" id="NF041518">
    <property type="entry name" value="choice_anch_Q"/>
    <property type="match status" value="1"/>
</dbReference>
<dbReference type="SMART" id="SM00710">
    <property type="entry name" value="PbH1"/>
    <property type="match status" value="5"/>
</dbReference>
<gene>
    <name evidence="1" type="ORF">WM2015_47</name>
</gene>
<dbReference type="EMBL" id="CP012154">
    <property type="protein sequence ID" value="AKS40438.1"/>
    <property type="molecule type" value="Genomic_DNA"/>
</dbReference>
<evidence type="ECO:0000313" key="1">
    <source>
        <dbReference type="EMBL" id="AKS40438.1"/>
    </source>
</evidence>
<dbReference type="InterPro" id="IPR059226">
    <property type="entry name" value="Choice_anch_Q_dom"/>
</dbReference>